<accession>A0ABR3QF96</accession>
<dbReference type="InterPro" id="IPR008271">
    <property type="entry name" value="Ser/Thr_kinase_AS"/>
</dbReference>
<gene>
    <name evidence="7" type="primary">MKK1</name>
    <name evidence="7" type="ORF">Q8F55_000959</name>
</gene>
<dbReference type="SUPFAM" id="SSF56112">
    <property type="entry name" value="Protein kinase-like (PK-like)"/>
    <property type="match status" value="1"/>
</dbReference>
<proteinExistence type="predicted"/>
<evidence type="ECO:0000256" key="1">
    <source>
        <dbReference type="ARBA" id="ARBA00022679"/>
    </source>
</evidence>
<evidence type="ECO:0000256" key="2">
    <source>
        <dbReference type="ARBA" id="ARBA00022741"/>
    </source>
</evidence>
<evidence type="ECO:0000313" key="7">
    <source>
        <dbReference type="EMBL" id="KAL1413207.1"/>
    </source>
</evidence>
<keyword evidence="2" id="KW-0547">Nucleotide-binding</keyword>
<keyword evidence="8" id="KW-1185">Reference proteome</keyword>
<dbReference type="PROSITE" id="PS50011">
    <property type="entry name" value="PROTEIN_KINASE_DOM"/>
    <property type="match status" value="1"/>
</dbReference>
<evidence type="ECO:0000313" key="8">
    <source>
        <dbReference type="Proteomes" id="UP001565368"/>
    </source>
</evidence>
<dbReference type="InterPro" id="IPR000719">
    <property type="entry name" value="Prot_kinase_dom"/>
</dbReference>
<comment type="caution">
    <text evidence="7">The sequence shown here is derived from an EMBL/GenBank/DDBJ whole genome shotgun (WGS) entry which is preliminary data.</text>
</comment>
<keyword evidence="4" id="KW-0067">ATP-binding</keyword>
<feature type="compositionally biased region" description="Low complexity" evidence="5">
    <location>
        <begin position="99"/>
        <end position="127"/>
    </location>
</feature>
<dbReference type="Gene3D" id="3.30.200.20">
    <property type="entry name" value="Phosphorylase Kinase, domain 1"/>
    <property type="match status" value="1"/>
</dbReference>
<dbReference type="Gene3D" id="1.10.510.10">
    <property type="entry name" value="Transferase(Phosphotransferase) domain 1"/>
    <property type="match status" value="1"/>
</dbReference>
<evidence type="ECO:0000259" key="6">
    <source>
        <dbReference type="PROSITE" id="PS50011"/>
    </source>
</evidence>
<dbReference type="PROSITE" id="PS00108">
    <property type="entry name" value="PROTEIN_KINASE_ST"/>
    <property type="match status" value="1"/>
</dbReference>
<sequence length="662" mass="69857">MGTPRRPGGARPNPSQAAAAAAASASGGTPPPRPDSGSGSGSGSGSSTPSATPNPAYTYAPSPSSFPSRISPHPPKLSIPAGNVPGINVDQAGIGGWHQAPSSQSALPALALKPRSGSSSLGTGASGRPKLTLSPALPPQRPQTAPQLATGPSLRPSLTLDPSAPPAQFAPGAPPRAAPRLGGLKLAIPTGSGGGGAAFMANDYPDEENGSQLRTPVPGEDRDATVHAHNPSHGGGYSAYGGGYGGYGGDNDGQGLQCAEEAGFQIEDIRQAVSRMGRRDTSPAPSAGRSRAGSAAGSFYDQPRSGSRTASRSDSRSSLVDQDLSALRALSISTPTRDLENGASRPTSLHEPVVDEPEVWIDPNVEPELKLIRHLGEGAGGAVDLVVEARSGKVMARKVITRSPNPNMHRQLMRELQFASERSPYIVEHYGAFLAERDTQICILMEFCEAGSLDYLIGRMKKTSVLPSEHVLGRIASSVLRGLDYLHERHIIHRDIKPSNILLTRNGAVKLCDFGVAGELVDSHAGTFTGTSFYMAPERIQGQNYSIKADVWSLGMTLHEVAHLRFPFPPEGESQNVAPIELLSYIVTAPVPAMVDNPAAGREWTQLIRDFMAECLIRSGTERPYPRQLLQHPFIIRSEQKNVNMARWVAALVPSLHDAPFA</sequence>
<dbReference type="InterPro" id="IPR050915">
    <property type="entry name" value="MAP_kinase_kinase"/>
</dbReference>
<evidence type="ECO:0000256" key="5">
    <source>
        <dbReference type="SAM" id="MobiDB-lite"/>
    </source>
</evidence>
<name>A0ABR3QF96_9TREE</name>
<keyword evidence="3 7" id="KW-0418">Kinase</keyword>
<dbReference type="Pfam" id="PF00069">
    <property type="entry name" value="Pkinase"/>
    <property type="match status" value="1"/>
</dbReference>
<dbReference type="RefSeq" id="XP_069213151.1">
    <property type="nucleotide sequence ID" value="XM_069349607.1"/>
</dbReference>
<feature type="compositionally biased region" description="Low complexity" evidence="5">
    <location>
        <begin position="282"/>
        <end position="318"/>
    </location>
</feature>
<dbReference type="SMART" id="SM00220">
    <property type="entry name" value="S_TKc"/>
    <property type="match status" value="1"/>
</dbReference>
<protein>
    <submittedName>
        <fullName evidence="7">Protein kinase C signaling pathway involved MAPKK protein</fullName>
        <ecNumber evidence="7">2.7.12.2</ecNumber>
    </submittedName>
</protein>
<feature type="compositionally biased region" description="Low complexity" evidence="5">
    <location>
        <begin position="9"/>
        <end position="28"/>
    </location>
</feature>
<feature type="domain" description="Protein kinase" evidence="6">
    <location>
        <begin position="369"/>
        <end position="635"/>
    </location>
</feature>
<dbReference type="GO" id="GO:0004708">
    <property type="term" value="F:MAP kinase kinase activity"/>
    <property type="evidence" value="ECO:0007669"/>
    <property type="project" value="UniProtKB-EC"/>
</dbReference>
<feature type="region of interest" description="Disordered" evidence="5">
    <location>
        <begin position="1"/>
        <end position="236"/>
    </location>
</feature>
<dbReference type="PANTHER" id="PTHR47448">
    <property type="entry name" value="DUAL SPECIFICITY MITOGEN-ACTIVATED PROTEIN KINASE KINASE DSOR1-LIKE PROTEIN"/>
    <property type="match status" value="1"/>
</dbReference>
<evidence type="ECO:0000256" key="4">
    <source>
        <dbReference type="ARBA" id="ARBA00022840"/>
    </source>
</evidence>
<dbReference type="InterPro" id="IPR011009">
    <property type="entry name" value="Kinase-like_dom_sf"/>
</dbReference>
<dbReference type="EC" id="2.7.12.2" evidence="7"/>
<keyword evidence="1 7" id="KW-0808">Transferase</keyword>
<organism evidence="7 8">
    <name type="scientific">Vanrija albida</name>
    <dbReference type="NCBI Taxonomy" id="181172"/>
    <lineage>
        <taxon>Eukaryota</taxon>
        <taxon>Fungi</taxon>
        <taxon>Dikarya</taxon>
        <taxon>Basidiomycota</taxon>
        <taxon>Agaricomycotina</taxon>
        <taxon>Tremellomycetes</taxon>
        <taxon>Trichosporonales</taxon>
        <taxon>Trichosporonaceae</taxon>
        <taxon>Vanrija</taxon>
    </lineage>
</organism>
<feature type="region of interest" description="Disordered" evidence="5">
    <location>
        <begin position="274"/>
        <end position="351"/>
    </location>
</feature>
<dbReference type="Proteomes" id="UP001565368">
    <property type="component" value="Unassembled WGS sequence"/>
</dbReference>
<dbReference type="PANTHER" id="PTHR47448:SF5">
    <property type="entry name" value="MITOGEN-ACTIVATED PROTEIN KINASE KINAE MKK2"/>
    <property type="match status" value="1"/>
</dbReference>
<reference evidence="7 8" key="1">
    <citation type="submission" date="2023-08" db="EMBL/GenBank/DDBJ databases">
        <title>Annotated Genome Sequence of Vanrija albida AlHP1.</title>
        <authorList>
            <person name="Herzog R."/>
        </authorList>
    </citation>
    <scope>NUCLEOTIDE SEQUENCE [LARGE SCALE GENOMIC DNA]</scope>
    <source>
        <strain evidence="7 8">AlHP1</strain>
    </source>
</reference>
<dbReference type="GeneID" id="95982002"/>
<feature type="compositionally biased region" description="Low complexity" evidence="5">
    <location>
        <begin position="45"/>
        <end position="71"/>
    </location>
</feature>
<dbReference type="EMBL" id="JBBXJM010000001">
    <property type="protein sequence ID" value="KAL1413207.1"/>
    <property type="molecule type" value="Genomic_DNA"/>
</dbReference>
<evidence type="ECO:0000256" key="3">
    <source>
        <dbReference type="ARBA" id="ARBA00022777"/>
    </source>
</evidence>